<keyword evidence="5" id="KW-0418">Kinase</keyword>
<dbReference type="GO" id="GO:0032889">
    <property type="term" value="P:regulation of vacuole fusion, non-autophagic"/>
    <property type="evidence" value="ECO:0007669"/>
    <property type="project" value="TreeGrafter"/>
</dbReference>
<keyword evidence="3" id="KW-0808">Transferase</keyword>
<gene>
    <name evidence="9" type="ORF">BC936DRAFT_149594</name>
</gene>
<evidence type="ECO:0000313" key="9">
    <source>
        <dbReference type="EMBL" id="RUP44352.1"/>
    </source>
</evidence>
<feature type="non-terminal residue" evidence="9">
    <location>
        <position position="105"/>
    </location>
</feature>
<evidence type="ECO:0000256" key="4">
    <source>
        <dbReference type="ARBA" id="ARBA00022741"/>
    </source>
</evidence>
<keyword evidence="10" id="KW-1185">Reference proteome</keyword>
<comment type="catalytic activity">
    <reaction evidence="7">
        <text>L-threonyl-[protein] + ATP = O-phospho-L-threonyl-[protein] + ADP + H(+)</text>
        <dbReference type="Rhea" id="RHEA:46608"/>
        <dbReference type="Rhea" id="RHEA-COMP:11060"/>
        <dbReference type="Rhea" id="RHEA-COMP:11605"/>
        <dbReference type="ChEBI" id="CHEBI:15378"/>
        <dbReference type="ChEBI" id="CHEBI:30013"/>
        <dbReference type="ChEBI" id="CHEBI:30616"/>
        <dbReference type="ChEBI" id="CHEBI:61977"/>
        <dbReference type="ChEBI" id="CHEBI:456216"/>
        <dbReference type="EC" id="2.7.11.1"/>
    </reaction>
</comment>
<proteinExistence type="predicted"/>
<comment type="catalytic activity">
    <reaction evidence="8">
        <text>L-seryl-[protein] + ATP = O-phospho-L-seryl-[protein] + ADP + H(+)</text>
        <dbReference type="Rhea" id="RHEA:17989"/>
        <dbReference type="Rhea" id="RHEA-COMP:9863"/>
        <dbReference type="Rhea" id="RHEA-COMP:11604"/>
        <dbReference type="ChEBI" id="CHEBI:15378"/>
        <dbReference type="ChEBI" id="CHEBI:29999"/>
        <dbReference type="ChEBI" id="CHEBI:30616"/>
        <dbReference type="ChEBI" id="CHEBI:83421"/>
        <dbReference type="ChEBI" id="CHEBI:456216"/>
        <dbReference type="EC" id="2.7.11.1"/>
    </reaction>
</comment>
<dbReference type="GO" id="GO:0005524">
    <property type="term" value="F:ATP binding"/>
    <property type="evidence" value="ECO:0007669"/>
    <property type="project" value="UniProtKB-UniRule"/>
</dbReference>
<organism evidence="9 10">
    <name type="scientific">Jimgerdemannia flammicorona</name>
    <dbReference type="NCBI Taxonomy" id="994334"/>
    <lineage>
        <taxon>Eukaryota</taxon>
        <taxon>Fungi</taxon>
        <taxon>Fungi incertae sedis</taxon>
        <taxon>Mucoromycota</taxon>
        <taxon>Mucoromycotina</taxon>
        <taxon>Endogonomycetes</taxon>
        <taxon>Endogonales</taxon>
        <taxon>Endogonaceae</taxon>
        <taxon>Jimgerdemannia</taxon>
    </lineage>
</organism>
<protein>
    <recommendedName>
        <fullName evidence="1">non-specific serine/threonine protein kinase</fullName>
        <ecNumber evidence="1">2.7.11.1</ecNumber>
    </recommendedName>
</protein>
<dbReference type="AlphaFoldDB" id="A0A433D0J1"/>
<dbReference type="PANTHER" id="PTHR45998:SF2">
    <property type="entry name" value="SERINE_THREONINE-PROTEIN KINASE 16"/>
    <property type="match status" value="1"/>
</dbReference>
<dbReference type="GO" id="GO:0005794">
    <property type="term" value="C:Golgi apparatus"/>
    <property type="evidence" value="ECO:0007669"/>
    <property type="project" value="TreeGrafter"/>
</dbReference>
<name>A0A433D0J1_9FUNG</name>
<dbReference type="PANTHER" id="PTHR45998">
    <property type="entry name" value="SERINE/THREONINE-PROTEIN KINASE 16"/>
    <property type="match status" value="1"/>
</dbReference>
<dbReference type="Gene3D" id="3.30.200.20">
    <property type="entry name" value="Phosphorylase Kinase, domain 1"/>
    <property type="match status" value="1"/>
</dbReference>
<evidence type="ECO:0000256" key="3">
    <source>
        <dbReference type="ARBA" id="ARBA00022679"/>
    </source>
</evidence>
<dbReference type="EC" id="2.7.11.1" evidence="1"/>
<evidence type="ECO:0000256" key="8">
    <source>
        <dbReference type="ARBA" id="ARBA00048679"/>
    </source>
</evidence>
<dbReference type="OrthoDB" id="248923at2759"/>
<dbReference type="PROSITE" id="PS50011">
    <property type="entry name" value="PROTEIN_KINASE_DOM"/>
    <property type="match status" value="1"/>
</dbReference>
<evidence type="ECO:0000256" key="7">
    <source>
        <dbReference type="ARBA" id="ARBA00047899"/>
    </source>
</evidence>
<dbReference type="InterPro" id="IPR017441">
    <property type="entry name" value="Protein_kinase_ATP_BS"/>
</dbReference>
<evidence type="ECO:0000256" key="5">
    <source>
        <dbReference type="ARBA" id="ARBA00022777"/>
    </source>
</evidence>
<evidence type="ECO:0000256" key="6">
    <source>
        <dbReference type="ARBA" id="ARBA00022840"/>
    </source>
</evidence>
<evidence type="ECO:0000256" key="1">
    <source>
        <dbReference type="ARBA" id="ARBA00012513"/>
    </source>
</evidence>
<dbReference type="GO" id="GO:0005773">
    <property type="term" value="C:vacuole"/>
    <property type="evidence" value="ECO:0007669"/>
    <property type="project" value="GOC"/>
</dbReference>
<keyword evidence="2" id="KW-0723">Serine/threonine-protein kinase</keyword>
<dbReference type="PROSITE" id="PS00107">
    <property type="entry name" value="PROTEIN_KINASE_ATP"/>
    <property type="match status" value="1"/>
</dbReference>
<reference evidence="9 10" key="1">
    <citation type="journal article" date="2018" name="New Phytol.">
        <title>Phylogenomics of Endogonaceae and evolution of mycorrhizas within Mucoromycota.</title>
        <authorList>
            <person name="Chang Y."/>
            <person name="Desiro A."/>
            <person name="Na H."/>
            <person name="Sandor L."/>
            <person name="Lipzen A."/>
            <person name="Clum A."/>
            <person name="Barry K."/>
            <person name="Grigoriev I.V."/>
            <person name="Martin F.M."/>
            <person name="Stajich J.E."/>
            <person name="Smith M.E."/>
            <person name="Bonito G."/>
            <person name="Spatafora J.W."/>
        </authorList>
    </citation>
    <scope>NUCLEOTIDE SEQUENCE [LARGE SCALE GENOMIC DNA]</scope>
    <source>
        <strain evidence="9 10">GMNB39</strain>
    </source>
</reference>
<dbReference type="InterPro" id="IPR000719">
    <property type="entry name" value="Prot_kinase_dom"/>
</dbReference>
<evidence type="ECO:0000313" key="10">
    <source>
        <dbReference type="Proteomes" id="UP000268093"/>
    </source>
</evidence>
<dbReference type="EMBL" id="RBNI01009078">
    <property type="protein sequence ID" value="RUP44352.1"/>
    <property type="molecule type" value="Genomic_DNA"/>
</dbReference>
<accession>A0A433D0J1</accession>
<comment type="caution">
    <text evidence="9">The sequence shown here is derived from an EMBL/GenBank/DDBJ whole genome shotgun (WGS) entry which is preliminary data.</text>
</comment>
<keyword evidence="4" id="KW-0547">Nucleotide-binding</keyword>
<dbReference type="InterPro" id="IPR011009">
    <property type="entry name" value="Kinase-like_dom_sf"/>
</dbReference>
<sequence>MFGALRDTLYGITSCCFPNPTLHINRRTFKVVKLLGEGGFSFVYLVQDVSTGRQFALKKIRCPFGSEAVADAMREVEMYRMFQHENIIKVVVSIAVGWGWGSIGR</sequence>
<dbReference type="InterPro" id="IPR052239">
    <property type="entry name" value="Ser/Thr-specific_kinases"/>
</dbReference>
<dbReference type="Pfam" id="PF00069">
    <property type="entry name" value="Pkinase"/>
    <property type="match status" value="1"/>
</dbReference>
<evidence type="ECO:0000256" key="2">
    <source>
        <dbReference type="ARBA" id="ARBA00022527"/>
    </source>
</evidence>
<dbReference type="SUPFAM" id="SSF56112">
    <property type="entry name" value="Protein kinase-like (PK-like)"/>
    <property type="match status" value="1"/>
</dbReference>
<dbReference type="GO" id="GO:0006624">
    <property type="term" value="P:vacuolar protein processing"/>
    <property type="evidence" value="ECO:0007669"/>
    <property type="project" value="TreeGrafter"/>
</dbReference>
<dbReference type="GO" id="GO:0004674">
    <property type="term" value="F:protein serine/threonine kinase activity"/>
    <property type="evidence" value="ECO:0007669"/>
    <property type="project" value="UniProtKB-KW"/>
</dbReference>
<keyword evidence="6" id="KW-0067">ATP-binding</keyword>
<dbReference type="Proteomes" id="UP000268093">
    <property type="component" value="Unassembled WGS sequence"/>
</dbReference>